<name>A0AC34PVB3_9BILA</name>
<dbReference type="Proteomes" id="UP000887576">
    <property type="component" value="Unplaced"/>
</dbReference>
<sequence length="88" mass="10159">MVIIKAVVCLLLFYSTIGYEIDFVDYPILNYNSQFQNVAQKRSDTIDTIENVPRILRDPGWRHIGLGKRALPRQLSSEKTWSMMGLGR</sequence>
<reference evidence="2" key="1">
    <citation type="submission" date="2022-11" db="UniProtKB">
        <authorList>
            <consortium name="WormBaseParasite"/>
        </authorList>
    </citation>
    <scope>IDENTIFICATION</scope>
</reference>
<evidence type="ECO:0000313" key="2">
    <source>
        <dbReference type="WBParaSite" id="JU765_v2.g10257.t1"/>
    </source>
</evidence>
<organism evidence="1 2">
    <name type="scientific">Panagrolaimus sp. JU765</name>
    <dbReference type="NCBI Taxonomy" id="591449"/>
    <lineage>
        <taxon>Eukaryota</taxon>
        <taxon>Metazoa</taxon>
        <taxon>Ecdysozoa</taxon>
        <taxon>Nematoda</taxon>
        <taxon>Chromadorea</taxon>
        <taxon>Rhabditida</taxon>
        <taxon>Tylenchina</taxon>
        <taxon>Panagrolaimomorpha</taxon>
        <taxon>Panagrolaimoidea</taxon>
        <taxon>Panagrolaimidae</taxon>
        <taxon>Panagrolaimus</taxon>
    </lineage>
</organism>
<proteinExistence type="predicted"/>
<evidence type="ECO:0000313" key="1">
    <source>
        <dbReference type="Proteomes" id="UP000887576"/>
    </source>
</evidence>
<accession>A0AC34PVB3</accession>
<protein>
    <submittedName>
        <fullName evidence="2">Uncharacterized protein</fullName>
    </submittedName>
</protein>
<dbReference type="WBParaSite" id="JU765_v2.g10257.t1">
    <property type="protein sequence ID" value="JU765_v2.g10257.t1"/>
    <property type="gene ID" value="JU765_v2.g10257"/>
</dbReference>